<reference evidence="2" key="1">
    <citation type="journal article" date="2013" name="Nat. Commun.">
        <title>Whole-genome sequencing of Oryza brachyantha reveals mechanisms underlying Oryza genome evolution.</title>
        <authorList>
            <person name="Chen J."/>
            <person name="Huang Q."/>
            <person name="Gao D."/>
            <person name="Wang J."/>
            <person name="Lang Y."/>
            <person name="Liu T."/>
            <person name="Li B."/>
            <person name="Bai Z."/>
            <person name="Luis Goicoechea J."/>
            <person name="Liang C."/>
            <person name="Chen C."/>
            <person name="Zhang W."/>
            <person name="Sun S."/>
            <person name="Liao Y."/>
            <person name="Zhang X."/>
            <person name="Yang L."/>
            <person name="Song C."/>
            <person name="Wang M."/>
            <person name="Shi J."/>
            <person name="Liu G."/>
            <person name="Liu J."/>
            <person name="Zhou H."/>
            <person name="Zhou W."/>
            <person name="Yu Q."/>
            <person name="An N."/>
            <person name="Chen Y."/>
            <person name="Cai Q."/>
            <person name="Wang B."/>
            <person name="Liu B."/>
            <person name="Min J."/>
            <person name="Huang Y."/>
            <person name="Wu H."/>
            <person name="Li Z."/>
            <person name="Zhang Y."/>
            <person name="Yin Y."/>
            <person name="Song W."/>
            <person name="Jiang J."/>
            <person name="Jackson S.A."/>
            <person name="Wing R.A."/>
            <person name="Wang J."/>
            <person name="Chen M."/>
        </authorList>
    </citation>
    <scope>NUCLEOTIDE SEQUENCE [LARGE SCALE GENOMIC DNA]</scope>
    <source>
        <strain evidence="2">cv. IRGC 101232</strain>
    </source>
</reference>
<keyword evidence="1" id="KW-0732">Signal</keyword>
<proteinExistence type="predicted"/>
<protein>
    <recommendedName>
        <fullName evidence="4">Knottin scorpion toxin-like domain-containing protein</fullName>
    </recommendedName>
</protein>
<evidence type="ECO:0000313" key="2">
    <source>
        <dbReference type="EnsemblPlants" id="OB07G27060.1"/>
    </source>
</evidence>
<dbReference type="Proteomes" id="UP000006038">
    <property type="component" value="Chromosome 7"/>
</dbReference>
<reference evidence="2" key="2">
    <citation type="submission" date="2013-04" db="UniProtKB">
        <authorList>
            <consortium name="EnsemblPlants"/>
        </authorList>
    </citation>
    <scope>IDENTIFICATION</scope>
</reference>
<dbReference type="AlphaFoldDB" id="J3MMS4"/>
<accession>J3MMS4</accession>
<evidence type="ECO:0000313" key="3">
    <source>
        <dbReference type="Proteomes" id="UP000006038"/>
    </source>
</evidence>
<feature type="signal peptide" evidence="1">
    <location>
        <begin position="1"/>
        <end position="31"/>
    </location>
</feature>
<dbReference type="OMA" id="ESNSECC"/>
<organism evidence="2">
    <name type="scientific">Oryza brachyantha</name>
    <name type="common">malo sina</name>
    <dbReference type="NCBI Taxonomy" id="4533"/>
    <lineage>
        <taxon>Eukaryota</taxon>
        <taxon>Viridiplantae</taxon>
        <taxon>Streptophyta</taxon>
        <taxon>Embryophyta</taxon>
        <taxon>Tracheophyta</taxon>
        <taxon>Spermatophyta</taxon>
        <taxon>Magnoliopsida</taxon>
        <taxon>Liliopsida</taxon>
        <taxon>Poales</taxon>
        <taxon>Poaceae</taxon>
        <taxon>BOP clade</taxon>
        <taxon>Oryzoideae</taxon>
        <taxon>Oryzeae</taxon>
        <taxon>Oryzinae</taxon>
        <taxon>Oryza</taxon>
    </lineage>
</organism>
<feature type="chain" id="PRO_5003774109" description="Knottin scorpion toxin-like domain-containing protein" evidence="1">
    <location>
        <begin position="32"/>
        <end position="79"/>
    </location>
</feature>
<dbReference type="HOGENOM" id="CLU_2430850_0_0_1"/>
<evidence type="ECO:0008006" key="4">
    <source>
        <dbReference type="Google" id="ProtNLM"/>
    </source>
</evidence>
<dbReference type="Gramene" id="OB07G27060.1">
    <property type="protein sequence ID" value="OB07G27060.1"/>
    <property type="gene ID" value="OB07G27060"/>
</dbReference>
<dbReference type="EnsemblPlants" id="OB07G27060.1">
    <property type="protein sequence ID" value="OB07G27060.1"/>
    <property type="gene ID" value="OB07G27060"/>
</dbReference>
<sequence length="79" mass="8720">MAILRCNVSRASFLVTLVLIATLLSPTVCYAHDQAKTVCTEMNRCTTERCQAKCLRDGREVASEYCGESNSECCCTFSL</sequence>
<keyword evidence="3" id="KW-1185">Reference proteome</keyword>
<evidence type="ECO:0000256" key="1">
    <source>
        <dbReference type="SAM" id="SignalP"/>
    </source>
</evidence>
<name>J3MMS4_ORYBR</name>